<dbReference type="Proteomes" id="UP001194746">
    <property type="component" value="Unassembled WGS sequence"/>
</dbReference>
<organism evidence="1 2">
    <name type="scientific">Aspergillus nanangensis</name>
    <dbReference type="NCBI Taxonomy" id="2582783"/>
    <lineage>
        <taxon>Eukaryota</taxon>
        <taxon>Fungi</taxon>
        <taxon>Dikarya</taxon>
        <taxon>Ascomycota</taxon>
        <taxon>Pezizomycotina</taxon>
        <taxon>Eurotiomycetes</taxon>
        <taxon>Eurotiomycetidae</taxon>
        <taxon>Eurotiales</taxon>
        <taxon>Aspergillaceae</taxon>
        <taxon>Aspergillus</taxon>
        <taxon>Aspergillus subgen. Circumdati</taxon>
    </lineage>
</organism>
<dbReference type="EMBL" id="VCAU01000049">
    <property type="protein sequence ID" value="KAF9888250.1"/>
    <property type="molecule type" value="Genomic_DNA"/>
</dbReference>
<dbReference type="Gene3D" id="2.60.270.50">
    <property type="match status" value="1"/>
</dbReference>
<proteinExistence type="predicted"/>
<reference evidence="1" key="1">
    <citation type="journal article" date="2019" name="Beilstein J. Org. Chem.">
        <title>Nanangenines: drimane sesquiterpenoids as the dominant metabolite cohort of a novel Australian fungus, Aspergillus nanangensis.</title>
        <authorList>
            <person name="Lacey H.J."/>
            <person name="Gilchrist C.L.M."/>
            <person name="Crombie A."/>
            <person name="Kalaitzis J.A."/>
            <person name="Vuong D."/>
            <person name="Rutledge P.J."/>
            <person name="Turner P."/>
            <person name="Pitt J.I."/>
            <person name="Lacey E."/>
            <person name="Chooi Y.H."/>
            <person name="Piggott A.M."/>
        </authorList>
    </citation>
    <scope>NUCLEOTIDE SEQUENCE</scope>
    <source>
        <strain evidence="1">MST-FP2251</strain>
    </source>
</reference>
<gene>
    <name evidence="1" type="ORF">FE257_008819</name>
</gene>
<evidence type="ECO:0000313" key="2">
    <source>
        <dbReference type="Proteomes" id="UP001194746"/>
    </source>
</evidence>
<accession>A0AAD4GT43</accession>
<name>A0AAD4GT43_ASPNN</name>
<keyword evidence="2" id="KW-1185">Reference proteome</keyword>
<sequence length="796" mass="86352">MSSDPVPNGDFGCYITVENNLPFAIILSEKTDTHGYWSPEPPYRINPGEKPEIILKDNNWPAPGAEGWFTYGIDVPDMGHSTFRSDFKCPMTENNGFSWALDKLQYLFDVTNTSWSTSGRPLKVTITISLKDFNIRPNIGQLLIPSPVAPVMNSAGDVVGASQPVVIWTPDVAQSVQDNTTLADHGPLKGTVIKGSLRPVAVQFEQMVSTIQVDVPASGDPNIDTIPIALRGFLDGVLVFESGVGRFNSCFSCSMVQKPNCATGPFGWAGDVAWQVVLQPKKQVVEASTTTRVEIYCVTKRTTDAAFFKKTPVPIGLLRRVVLRTTGNYVEFLARTFFEDFGYLYDAHGTLPAGTAFGTTSGGGNLQITKWAKRANSGYPQWLICYDTAALAQVGLAFYYGDVSYAWMFMKPFGFINETQLIGWGTCNSPFFRDPEDKYMANINDANRQAFGNHAFAAIPGSTAVIDSCCGPHTGNEDLSAFVASSVDTQTTLYAGGFRPGTPGDAIKLPGITTIDSPANIAMGVGGLPDSVQESIRLAMELAQIKDGPSVTFTNAPLMKIPDLVNEALPGDDDTPVSLERDVGPVCSHLEWVFTTVPERPTYTVTSVVSQTHDEAVAAMQNYLSRYPRDPVEIFRAVPQHRAHGQYALESIRDGVCSMWIRGNIFTVVAAEDLEHRPDANASFHTYNIVDTIHNHLERGQVNGPGYQGPAPPALSDVPHTVKVGGEFSIGASADHVAQVASTVQNGNIFPVKTDQDDQTFTFVARKVGTDVVTLSFADATTYAVTSMTIEITVEE</sequence>
<dbReference type="AlphaFoldDB" id="A0AAD4GT43"/>
<reference evidence="1" key="2">
    <citation type="submission" date="2020-02" db="EMBL/GenBank/DDBJ databases">
        <authorList>
            <person name="Gilchrist C.L.M."/>
            <person name="Chooi Y.-H."/>
        </authorList>
    </citation>
    <scope>NUCLEOTIDE SEQUENCE</scope>
    <source>
        <strain evidence="1">MST-FP2251</strain>
    </source>
</reference>
<comment type="caution">
    <text evidence="1">The sequence shown here is derived from an EMBL/GenBank/DDBJ whole genome shotgun (WGS) entry which is preliminary data.</text>
</comment>
<protein>
    <submittedName>
        <fullName evidence="1">Uncharacterized protein</fullName>
    </submittedName>
</protein>
<evidence type="ECO:0000313" key="1">
    <source>
        <dbReference type="EMBL" id="KAF9888250.1"/>
    </source>
</evidence>